<dbReference type="eggNOG" id="ENOG502QSU3">
    <property type="taxonomic scope" value="Eukaryota"/>
</dbReference>
<evidence type="ECO:0000313" key="4">
    <source>
        <dbReference type="Proteomes" id="UP000032141"/>
    </source>
</evidence>
<evidence type="ECO:0000259" key="2">
    <source>
        <dbReference type="Pfam" id="PF14291"/>
    </source>
</evidence>
<proteinExistence type="predicted"/>
<dbReference type="InterPro" id="IPR025398">
    <property type="entry name" value="DUF4371"/>
</dbReference>
<dbReference type="InterPro" id="IPR055298">
    <property type="entry name" value="AtLOH3-like"/>
</dbReference>
<name>A0A0D3BUR5_BRAOL</name>
<dbReference type="SUPFAM" id="SSF53098">
    <property type="entry name" value="Ribonuclease H-like"/>
    <property type="match status" value="1"/>
</dbReference>
<dbReference type="InterPro" id="IPR012337">
    <property type="entry name" value="RNaseH-like_sf"/>
</dbReference>
<reference evidence="3 4" key="1">
    <citation type="journal article" date="2014" name="Genome Biol.">
        <title>Transcriptome and methylome profiling reveals relics of genome dominance in the mesopolyploid Brassica oleracea.</title>
        <authorList>
            <person name="Parkin I.A."/>
            <person name="Koh C."/>
            <person name="Tang H."/>
            <person name="Robinson S.J."/>
            <person name="Kagale S."/>
            <person name="Clarke W.E."/>
            <person name="Town C.D."/>
            <person name="Nixon J."/>
            <person name="Krishnakumar V."/>
            <person name="Bidwell S.L."/>
            <person name="Denoeud F."/>
            <person name="Belcram H."/>
            <person name="Links M.G."/>
            <person name="Just J."/>
            <person name="Clarke C."/>
            <person name="Bender T."/>
            <person name="Huebert T."/>
            <person name="Mason A.S."/>
            <person name="Pires J.C."/>
            <person name="Barker G."/>
            <person name="Moore J."/>
            <person name="Walley P.G."/>
            <person name="Manoli S."/>
            <person name="Batley J."/>
            <person name="Edwards D."/>
            <person name="Nelson M.N."/>
            <person name="Wang X."/>
            <person name="Paterson A.H."/>
            <person name="King G."/>
            <person name="Bancroft I."/>
            <person name="Chalhoub B."/>
            <person name="Sharpe A.G."/>
        </authorList>
    </citation>
    <scope>NUCLEOTIDE SEQUENCE</scope>
    <source>
        <strain evidence="3 4">cv. TO1000</strain>
    </source>
</reference>
<evidence type="ECO:0000259" key="1">
    <source>
        <dbReference type="Pfam" id="PF05699"/>
    </source>
</evidence>
<feature type="domain" description="HAT C-terminal dimerisation" evidence="1">
    <location>
        <begin position="410"/>
        <end position="459"/>
    </location>
</feature>
<dbReference type="AlphaFoldDB" id="A0A0D3BUR5"/>
<protein>
    <recommendedName>
        <fullName evidence="5">DUF4371 domain-containing protein</fullName>
    </recommendedName>
</protein>
<dbReference type="Pfam" id="PF05699">
    <property type="entry name" value="Dimer_Tnp_hAT"/>
    <property type="match status" value="1"/>
</dbReference>
<dbReference type="HOGENOM" id="CLU_006175_5_3_1"/>
<dbReference type="EnsemblPlants" id="Bo4g078550.1">
    <property type="protein sequence ID" value="Bo4g078550.1"/>
    <property type="gene ID" value="Bo4g078550"/>
</dbReference>
<sequence>MVDYLMKPGQSIVHAFYKHNDEVKNEYKIRLNASIDACRYLLRQGLSFGEQNELVSKVVLENVPRNNQMVSHKIQTDIFHCFAEEVIESIIKEVGHDVFCLLVDESADVSDKEQMAMFFRFVDTHGIVKERFLGLAHSAVDSLFVKHGLSMKKLKRQNYDGASNMKREFNGLRALILGECSSAYYVYCFAHQLQLVVVAVAQKHFEVGDFFDKIDVLLKVVGDSCKRKDMVREDHLNKVEEKTKKGEIKTGKGLNQEVSFQRPASIIKVLEYVKVDGSDGIKRRQLILLLFGITNSLSTVLQRKDQDILNAMSLVKSTKQQLYKIRDDGWESLINKISSFCENYKIEFLVMDDEFDSRNSRKRSNITNLHHYKITLEHQLGLYIDNIREDERFSNLKDLGDLACMMVKTNKHLSHPRVYRLLKLVLTLLVATATVERCFSAMKIVKTSLRNRISDQFLMIVLFALLKKNCLKK</sequence>
<accession>A0A0D3BUR5</accession>
<dbReference type="GO" id="GO:0046983">
    <property type="term" value="F:protein dimerization activity"/>
    <property type="evidence" value="ECO:0007669"/>
    <property type="project" value="InterPro"/>
</dbReference>
<keyword evidence="4" id="KW-1185">Reference proteome</keyword>
<dbReference type="Gramene" id="Bo4g078550.1">
    <property type="protein sequence ID" value="Bo4g078550.1"/>
    <property type="gene ID" value="Bo4g078550"/>
</dbReference>
<dbReference type="PANTHER" id="PTHR11697">
    <property type="entry name" value="GENERAL TRANSCRIPTION FACTOR 2-RELATED ZINC FINGER PROTEIN"/>
    <property type="match status" value="1"/>
</dbReference>
<dbReference type="STRING" id="109376.A0A0D3BUR5"/>
<organism evidence="3 4">
    <name type="scientific">Brassica oleracea var. oleracea</name>
    <dbReference type="NCBI Taxonomy" id="109376"/>
    <lineage>
        <taxon>Eukaryota</taxon>
        <taxon>Viridiplantae</taxon>
        <taxon>Streptophyta</taxon>
        <taxon>Embryophyta</taxon>
        <taxon>Tracheophyta</taxon>
        <taxon>Spermatophyta</taxon>
        <taxon>Magnoliopsida</taxon>
        <taxon>eudicotyledons</taxon>
        <taxon>Gunneridae</taxon>
        <taxon>Pentapetalae</taxon>
        <taxon>rosids</taxon>
        <taxon>malvids</taxon>
        <taxon>Brassicales</taxon>
        <taxon>Brassicaceae</taxon>
        <taxon>Brassiceae</taxon>
        <taxon>Brassica</taxon>
    </lineage>
</organism>
<feature type="domain" description="DUF4371" evidence="2">
    <location>
        <begin position="3"/>
        <end position="48"/>
    </location>
</feature>
<feature type="domain" description="DUF4371" evidence="2">
    <location>
        <begin position="51"/>
        <end position="171"/>
    </location>
</feature>
<evidence type="ECO:0000313" key="3">
    <source>
        <dbReference type="EnsemblPlants" id="Bo4g078550.1"/>
    </source>
</evidence>
<dbReference type="OMA" id="GHDECET"/>
<evidence type="ECO:0008006" key="5">
    <source>
        <dbReference type="Google" id="ProtNLM"/>
    </source>
</evidence>
<dbReference type="Pfam" id="PF14291">
    <property type="entry name" value="DUF4371"/>
    <property type="match status" value="2"/>
</dbReference>
<dbReference type="InterPro" id="IPR008906">
    <property type="entry name" value="HATC_C_dom"/>
</dbReference>
<reference evidence="3" key="2">
    <citation type="submission" date="2015-03" db="UniProtKB">
        <authorList>
            <consortium name="EnsemblPlants"/>
        </authorList>
    </citation>
    <scope>IDENTIFICATION</scope>
</reference>
<dbReference type="Proteomes" id="UP000032141">
    <property type="component" value="Chromosome C4"/>
</dbReference>
<dbReference type="PANTHER" id="PTHR11697:SF230">
    <property type="entry name" value="ZINC FINGER, MYM DOMAIN CONTAINING 1"/>
    <property type="match status" value="1"/>
</dbReference>